<comment type="caution">
    <text evidence="2">The sequence shown here is derived from an EMBL/GenBank/DDBJ whole genome shotgun (WGS) entry which is preliminary data.</text>
</comment>
<evidence type="ECO:0000313" key="3">
    <source>
        <dbReference type="Proteomes" id="UP000326759"/>
    </source>
</evidence>
<feature type="region of interest" description="Disordered" evidence="1">
    <location>
        <begin position="1"/>
        <end position="45"/>
    </location>
</feature>
<reference evidence="2 3" key="1">
    <citation type="journal article" date="2019" name="PLoS Biol.">
        <title>Sex chromosomes control vertical transmission of feminizing Wolbachia symbionts in an isopod.</title>
        <authorList>
            <person name="Becking T."/>
            <person name="Chebbi M.A."/>
            <person name="Giraud I."/>
            <person name="Moumen B."/>
            <person name="Laverre T."/>
            <person name="Caubet Y."/>
            <person name="Peccoud J."/>
            <person name="Gilbert C."/>
            <person name="Cordaux R."/>
        </authorList>
    </citation>
    <scope>NUCLEOTIDE SEQUENCE [LARGE SCALE GENOMIC DNA]</scope>
    <source>
        <strain evidence="2">ANa2</strain>
        <tissue evidence="2">Whole body excluding digestive tract and cuticle</tissue>
    </source>
</reference>
<protein>
    <submittedName>
        <fullName evidence="2">Uncharacterized protein</fullName>
    </submittedName>
</protein>
<proteinExistence type="predicted"/>
<accession>A0A5N5SQ69</accession>
<name>A0A5N5SQ69_9CRUS</name>
<feature type="compositionally biased region" description="Gly residues" evidence="1">
    <location>
        <begin position="27"/>
        <end position="45"/>
    </location>
</feature>
<gene>
    <name evidence="2" type="ORF">Anas_11733</name>
</gene>
<dbReference type="Proteomes" id="UP000326759">
    <property type="component" value="Unassembled WGS sequence"/>
</dbReference>
<keyword evidence="3" id="KW-1185">Reference proteome</keyword>
<feature type="compositionally biased region" description="Basic and acidic residues" evidence="1">
    <location>
        <begin position="1"/>
        <end position="24"/>
    </location>
</feature>
<organism evidence="2 3">
    <name type="scientific">Armadillidium nasatum</name>
    <dbReference type="NCBI Taxonomy" id="96803"/>
    <lineage>
        <taxon>Eukaryota</taxon>
        <taxon>Metazoa</taxon>
        <taxon>Ecdysozoa</taxon>
        <taxon>Arthropoda</taxon>
        <taxon>Crustacea</taxon>
        <taxon>Multicrustacea</taxon>
        <taxon>Malacostraca</taxon>
        <taxon>Eumalacostraca</taxon>
        <taxon>Peracarida</taxon>
        <taxon>Isopoda</taxon>
        <taxon>Oniscidea</taxon>
        <taxon>Crinocheta</taxon>
        <taxon>Armadillidiidae</taxon>
        <taxon>Armadillidium</taxon>
    </lineage>
</organism>
<dbReference type="EMBL" id="SEYY01022137">
    <property type="protein sequence ID" value="KAB7495769.1"/>
    <property type="molecule type" value="Genomic_DNA"/>
</dbReference>
<evidence type="ECO:0000256" key="1">
    <source>
        <dbReference type="SAM" id="MobiDB-lite"/>
    </source>
</evidence>
<dbReference type="AlphaFoldDB" id="A0A5N5SQ69"/>
<sequence length="82" mass="8512">MTRDCPQRGSGERGRGRIGGERRGGRGRVGGGGGRVGGGGGGGGGRVSFNFTRLGGRGRGVFRGRSFESEVKPTHIFFDDDD</sequence>
<evidence type="ECO:0000313" key="2">
    <source>
        <dbReference type="EMBL" id="KAB7495769.1"/>
    </source>
</evidence>